<gene>
    <name evidence="7" type="ORF">F8O04_10085</name>
</gene>
<reference evidence="7 8" key="1">
    <citation type="submission" date="2019-09" db="EMBL/GenBank/DDBJ databases">
        <title>Phylogeny of genus Pseudoclavibacter and closely related genus.</title>
        <authorList>
            <person name="Li Y."/>
        </authorList>
    </citation>
    <scope>NUCLEOTIDE SEQUENCE [LARGE SCALE GENOMIC DNA]</scope>
    <source>
        <strain evidence="7 8">EGI 60007</strain>
    </source>
</reference>
<dbReference type="PRINTS" id="PR00411">
    <property type="entry name" value="PNDRDTASEI"/>
</dbReference>
<feature type="region of interest" description="Disordered" evidence="5">
    <location>
        <begin position="1"/>
        <end position="90"/>
    </location>
</feature>
<dbReference type="SUPFAM" id="SSF51905">
    <property type="entry name" value="FAD/NAD(P)-binding domain"/>
    <property type="match status" value="1"/>
</dbReference>
<evidence type="ECO:0000313" key="8">
    <source>
        <dbReference type="Proteomes" id="UP000431744"/>
    </source>
</evidence>
<dbReference type="GO" id="GO:0033765">
    <property type="term" value="F:steroid dehydrogenase activity, acting on the CH-CH group of donors"/>
    <property type="evidence" value="ECO:0007669"/>
    <property type="project" value="UniProtKB-ARBA"/>
</dbReference>
<dbReference type="Pfam" id="PF00890">
    <property type="entry name" value="FAD_binding_2"/>
    <property type="match status" value="1"/>
</dbReference>
<dbReference type="PANTHER" id="PTHR43400:SF10">
    <property type="entry name" value="3-OXOSTEROID 1-DEHYDROGENASE"/>
    <property type="match status" value="1"/>
</dbReference>
<protein>
    <submittedName>
        <fullName evidence="7">FAD-binding protein</fullName>
    </submittedName>
</protein>
<evidence type="ECO:0000256" key="3">
    <source>
        <dbReference type="ARBA" id="ARBA00022827"/>
    </source>
</evidence>
<keyword evidence="3" id="KW-0274">FAD</keyword>
<evidence type="ECO:0000313" key="7">
    <source>
        <dbReference type="EMBL" id="KAB1648070.1"/>
    </source>
</evidence>
<feature type="domain" description="FAD-dependent oxidoreductase 2 FAD-binding" evidence="6">
    <location>
        <begin position="98"/>
        <end position="556"/>
    </location>
</feature>
<evidence type="ECO:0000256" key="2">
    <source>
        <dbReference type="ARBA" id="ARBA00022630"/>
    </source>
</evidence>
<proteinExistence type="predicted"/>
<accession>A0A6H9WBP2</accession>
<dbReference type="Proteomes" id="UP000431744">
    <property type="component" value="Unassembled WGS sequence"/>
</dbReference>
<organism evidence="7 8">
    <name type="scientific">Pseudoclavibacter endophyticus</name>
    <dbReference type="NCBI Taxonomy" id="1778590"/>
    <lineage>
        <taxon>Bacteria</taxon>
        <taxon>Bacillati</taxon>
        <taxon>Actinomycetota</taxon>
        <taxon>Actinomycetes</taxon>
        <taxon>Micrococcales</taxon>
        <taxon>Microbacteriaceae</taxon>
        <taxon>Pseudoclavibacter</taxon>
    </lineage>
</organism>
<feature type="compositionally biased region" description="Basic and acidic residues" evidence="5">
    <location>
        <begin position="10"/>
        <end position="23"/>
    </location>
</feature>
<dbReference type="GO" id="GO:0008202">
    <property type="term" value="P:steroid metabolic process"/>
    <property type="evidence" value="ECO:0007669"/>
    <property type="project" value="UniProtKB-ARBA"/>
</dbReference>
<evidence type="ECO:0000256" key="4">
    <source>
        <dbReference type="ARBA" id="ARBA00023002"/>
    </source>
</evidence>
<keyword evidence="4" id="KW-0560">Oxidoreductase</keyword>
<comment type="cofactor">
    <cofactor evidence="1">
        <name>FAD</name>
        <dbReference type="ChEBI" id="CHEBI:57692"/>
    </cofactor>
</comment>
<feature type="compositionally biased region" description="Basic residues" evidence="5">
    <location>
        <begin position="64"/>
        <end position="82"/>
    </location>
</feature>
<keyword evidence="2" id="KW-0285">Flavoprotein</keyword>
<dbReference type="PANTHER" id="PTHR43400">
    <property type="entry name" value="FUMARATE REDUCTASE"/>
    <property type="match status" value="1"/>
</dbReference>
<dbReference type="Gene3D" id="3.50.50.60">
    <property type="entry name" value="FAD/NAD(P)-binding domain"/>
    <property type="match status" value="1"/>
</dbReference>
<dbReference type="AlphaFoldDB" id="A0A6H9WBP2"/>
<feature type="compositionally biased region" description="Basic residues" evidence="5">
    <location>
        <begin position="38"/>
        <end position="55"/>
    </location>
</feature>
<evidence type="ECO:0000259" key="6">
    <source>
        <dbReference type="Pfam" id="PF00890"/>
    </source>
</evidence>
<comment type="caution">
    <text evidence="7">The sequence shown here is derived from an EMBL/GenBank/DDBJ whole genome shotgun (WGS) entry which is preliminary data.</text>
</comment>
<dbReference type="OrthoDB" id="9813348at2"/>
<dbReference type="SUPFAM" id="SSF56425">
    <property type="entry name" value="Succinate dehydrogenase/fumarate reductase flavoprotein, catalytic domain"/>
    <property type="match status" value="1"/>
</dbReference>
<dbReference type="EMBL" id="WBJY01000002">
    <property type="protein sequence ID" value="KAB1648070.1"/>
    <property type="molecule type" value="Genomic_DNA"/>
</dbReference>
<dbReference type="InterPro" id="IPR050315">
    <property type="entry name" value="FAD-oxidoreductase_2"/>
</dbReference>
<dbReference type="Gene3D" id="3.90.700.10">
    <property type="entry name" value="Succinate dehydrogenase/fumarate reductase flavoprotein, catalytic domain"/>
    <property type="match status" value="1"/>
</dbReference>
<keyword evidence="8" id="KW-1185">Reference proteome</keyword>
<evidence type="ECO:0000256" key="5">
    <source>
        <dbReference type="SAM" id="MobiDB-lite"/>
    </source>
</evidence>
<sequence>MLQRRGSRVRGADCRSGRAPDRRGHLRAGRSRAGGERPRRRRGRHRPARRPRSRAGRLGSPRATRPRLPHYARRPLTRPHTRHVSEGEVPGTGAVDVDVAIIGSGAAGIAAGIEALDAGASVLVFEAESDPGGAAIISGGGCLLVGTSLQARLGIRDSPALAFDDWMSLGGPTADAEWARRYVEASAREVGVWAERFGVEWTDIVQHEGNSVPRWARPRLGGFGLMRALLAAFRARGGALRTSASAERLALRAAAGGDAGRGPGRAVELDIAIRGGTIRVHATSLVVATGGFASNLELVLRHRPDLAAADIRVGSGPGATGRGHALVESIGGTMTNLDKIWCYPYGIPDPREAMPEHGVAFRRVPGNIWINRRGQRFHNEELSGGMSGAAAVLGQLPGRSWAIIDAGMTVELELANPPYQRDGRPDRSAIARFLEHSPHVATAPTLDELAQRIGVPAAALAATVASYNGAGAARRGAAADEFGRAIAGRRPIAEPPFTALEMRLLARKTLGGVRTDLRCRVVDDKGRPIAGVFAAGEVSGMAGGRINGAAALEGTMLGPSLLSGRVAGAWAAHAAGFGNGWRVAAGIGSGGDADA</sequence>
<dbReference type="InterPro" id="IPR003953">
    <property type="entry name" value="FAD-dep_OxRdtase_2_FAD-bd"/>
</dbReference>
<name>A0A6H9WBP2_9MICO</name>
<dbReference type="InterPro" id="IPR036188">
    <property type="entry name" value="FAD/NAD-bd_sf"/>
</dbReference>
<dbReference type="InterPro" id="IPR027477">
    <property type="entry name" value="Succ_DH/fumarate_Rdtase_cat_sf"/>
</dbReference>
<evidence type="ECO:0000256" key="1">
    <source>
        <dbReference type="ARBA" id="ARBA00001974"/>
    </source>
</evidence>